<reference evidence="1" key="1">
    <citation type="submission" date="2020-05" db="EMBL/GenBank/DDBJ databases">
        <authorList>
            <person name="Chiriac C."/>
            <person name="Salcher M."/>
            <person name="Ghai R."/>
            <person name="Kavagutti S V."/>
        </authorList>
    </citation>
    <scope>NUCLEOTIDE SEQUENCE</scope>
</reference>
<dbReference type="AlphaFoldDB" id="A0A6J6G6Z0"/>
<gene>
    <name evidence="1" type="ORF">UFOPK1722_01963</name>
</gene>
<accession>A0A6J6G6Z0</accession>
<sequence>MTAVAMTAPNSAVAMRRGSSTTKAAIVSNGAPITMVVYVISRGSRFVRRSTAVRATRPATNTQ</sequence>
<dbReference type="EMBL" id="CAEZTS010000249">
    <property type="protein sequence ID" value="CAB4596947.1"/>
    <property type="molecule type" value="Genomic_DNA"/>
</dbReference>
<evidence type="ECO:0000313" key="1">
    <source>
        <dbReference type="EMBL" id="CAB4596947.1"/>
    </source>
</evidence>
<organism evidence="1">
    <name type="scientific">freshwater metagenome</name>
    <dbReference type="NCBI Taxonomy" id="449393"/>
    <lineage>
        <taxon>unclassified sequences</taxon>
        <taxon>metagenomes</taxon>
        <taxon>ecological metagenomes</taxon>
    </lineage>
</organism>
<proteinExistence type="predicted"/>
<name>A0A6J6G6Z0_9ZZZZ</name>
<protein>
    <submittedName>
        <fullName evidence="1">Unannotated protein</fullName>
    </submittedName>
</protein>